<evidence type="ECO:0000313" key="2">
    <source>
        <dbReference type="Proteomes" id="UP000828941"/>
    </source>
</evidence>
<name>A0ACB9NGT1_BAUVA</name>
<organism evidence="1 2">
    <name type="scientific">Bauhinia variegata</name>
    <name type="common">Purple orchid tree</name>
    <name type="synonym">Phanera variegata</name>
    <dbReference type="NCBI Taxonomy" id="167791"/>
    <lineage>
        <taxon>Eukaryota</taxon>
        <taxon>Viridiplantae</taxon>
        <taxon>Streptophyta</taxon>
        <taxon>Embryophyta</taxon>
        <taxon>Tracheophyta</taxon>
        <taxon>Spermatophyta</taxon>
        <taxon>Magnoliopsida</taxon>
        <taxon>eudicotyledons</taxon>
        <taxon>Gunneridae</taxon>
        <taxon>Pentapetalae</taxon>
        <taxon>rosids</taxon>
        <taxon>fabids</taxon>
        <taxon>Fabales</taxon>
        <taxon>Fabaceae</taxon>
        <taxon>Cercidoideae</taxon>
        <taxon>Cercideae</taxon>
        <taxon>Bauhiniinae</taxon>
        <taxon>Bauhinia</taxon>
    </lineage>
</organism>
<sequence>MESPLVNGYRSKCEFSVGYSLEGKLTVGFMLGNFSSGLPNYLDNCLQLCFYLPGISAALKFTSLKQIQEYWILASTDWRTNGKDTDAENFGGIAEVLLIMQVSSSGFDDALITSEFERLAHAFVTGAAARSLIVASNSTGCTGSSRNLHCSAS</sequence>
<protein>
    <submittedName>
        <fullName evidence="1">Uncharacterized protein</fullName>
    </submittedName>
</protein>
<keyword evidence="2" id="KW-1185">Reference proteome</keyword>
<gene>
    <name evidence="1" type="ORF">L6164_019109</name>
</gene>
<dbReference type="Proteomes" id="UP000828941">
    <property type="component" value="Chromosome 7"/>
</dbReference>
<proteinExistence type="predicted"/>
<accession>A0ACB9NGT1</accession>
<evidence type="ECO:0000313" key="1">
    <source>
        <dbReference type="EMBL" id="KAI4334411.1"/>
    </source>
</evidence>
<dbReference type="EMBL" id="CM039432">
    <property type="protein sequence ID" value="KAI4334411.1"/>
    <property type="molecule type" value="Genomic_DNA"/>
</dbReference>
<reference evidence="1 2" key="1">
    <citation type="journal article" date="2022" name="DNA Res.">
        <title>Chromosomal-level genome assembly of the orchid tree Bauhinia variegata (Leguminosae; Cercidoideae) supports the allotetraploid origin hypothesis of Bauhinia.</title>
        <authorList>
            <person name="Zhong Y."/>
            <person name="Chen Y."/>
            <person name="Zheng D."/>
            <person name="Pang J."/>
            <person name="Liu Y."/>
            <person name="Luo S."/>
            <person name="Meng S."/>
            <person name="Qian L."/>
            <person name="Wei D."/>
            <person name="Dai S."/>
            <person name="Zhou R."/>
        </authorList>
    </citation>
    <scope>NUCLEOTIDE SEQUENCE [LARGE SCALE GENOMIC DNA]</scope>
    <source>
        <strain evidence="1">BV-YZ2020</strain>
    </source>
</reference>
<comment type="caution">
    <text evidence="1">The sequence shown here is derived from an EMBL/GenBank/DDBJ whole genome shotgun (WGS) entry which is preliminary data.</text>
</comment>